<dbReference type="Pfam" id="PF14905">
    <property type="entry name" value="OMP_b-brl_3"/>
    <property type="match status" value="1"/>
</dbReference>
<dbReference type="InterPro" id="IPR041700">
    <property type="entry name" value="OMP_b-brl_3"/>
</dbReference>
<reference evidence="2 3" key="1">
    <citation type="submission" date="2022-06" db="EMBL/GenBank/DDBJ databases">
        <title>A taxonomic note on the genus Prevotella: Description of four novel genera and emended description of the genera Hallella and Xylanibacter.</title>
        <authorList>
            <person name="Hitch T.C.A."/>
        </authorList>
    </citation>
    <scope>NUCLEOTIDE SEQUENCE [LARGE SCALE GENOMIC DNA]</scope>
    <source>
        <strain evidence="2 3">DSM 100619</strain>
    </source>
</reference>
<dbReference type="Pfam" id="PF13715">
    <property type="entry name" value="CarbopepD_reg_2"/>
    <property type="match status" value="1"/>
</dbReference>
<evidence type="ECO:0000313" key="3">
    <source>
        <dbReference type="Proteomes" id="UP001204015"/>
    </source>
</evidence>
<proteinExistence type="predicted"/>
<feature type="domain" description="Outer membrane protein beta-barrel" evidence="1">
    <location>
        <begin position="369"/>
        <end position="752"/>
    </location>
</feature>
<comment type="caution">
    <text evidence="2">The sequence shown here is derived from an EMBL/GenBank/DDBJ whole genome shotgun (WGS) entry which is preliminary data.</text>
</comment>
<dbReference type="InterPro" id="IPR008969">
    <property type="entry name" value="CarboxyPept-like_regulatory"/>
</dbReference>
<dbReference type="SUPFAM" id="SSF56935">
    <property type="entry name" value="Porins"/>
    <property type="match status" value="1"/>
</dbReference>
<accession>A0ABT1BXI2</accession>
<dbReference type="Proteomes" id="UP001204015">
    <property type="component" value="Unassembled WGS sequence"/>
</dbReference>
<evidence type="ECO:0000259" key="1">
    <source>
        <dbReference type="Pfam" id="PF14905"/>
    </source>
</evidence>
<keyword evidence="2" id="KW-0675">Receptor</keyword>
<dbReference type="SUPFAM" id="SSF49464">
    <property type="entry name" value="Carboxypeptidase regulatory domain-like"/>
    <property type="match status" value="1"/>
</dbReference>
<dbReference type="RefSeq" id="WP_252761134.1">
    <property type="nucleotide sequence ID" value="NZ_JAMXLY010000028.1"/>
</dbReference>
<keyword evidence="3" id="KW-1185">Reference proteome</keyword>
<protein>
    <submittedName>
        <fullName evidence="2">TonB-dependent receptor</fullName>
    </submittedName>
</protein>
<dbReference type="EMBL" id="JAMXLY010000028">
    <property type="protein sequence ID" value="MCO6025777.1"/>
    <property type="molecule type" value="Genomic_DNA"/>
</dbReference>
<organism evidence="2 3">
    <name type="scientific">Segatella cerevisiae</name>
    <dbReference type="NCBI Taxonomy" id="2053716"/>
    <lineage>
        <taxon>Bacteria</taxon>
        <taxon>Pseudomonadati</taxon>
        <taxon>Bacteroidota</taxon>
        <taxon>Bacteroidia</taxon>
        <taxon>Bacteroidales</taxon>
        <taxon>Prevotellaceae</taxon>
        <taxon>Segatella</taxon>
    </lineage>
</organism>
<sequence length="774" mass="88762">MSKRILFIFIFLSFIKLNISSQETSGYVLDEKDSPLPFATIVIQEKDDSAFIVGDITDSLGHFTLKIPSVSKESDLSVKVSILGYKTRILPYKPNMGHIKMESESRMLNDVIVKGNLPITHLKKGAIVSRIQGTILANLGSTEDVLTRLPLIIKRNGHIEVLGKGAPLLYINNKKVIDLSELELLHPNEIKSISIYNSSNVQFDASSRAIIKIETVKEQGDGLHLNANMDFIQGTRLSDRTQADIRYQHHKLNIFGIFSYKSNHKKGTDDQKVISKTDTLWEQEQNSIQYVLTKDFQAKLGFSYDINKNNSLGISYSYDKILKMDKHSTYTSTVWADKSLYDLLSIGYEENTNNKPVHQAEFYYTGKIKNVKIDADIEYYNHAYSLNTLNNEDSQNHSSRVVTATNREKNQLLTGKIALEHPFLRGDLSYGIENTDVNRHDDYISPSGIIPTTYSNIKEHTNGYFAQYLKSTSIGDFTIGLRYEHTNFNYRENDDETNHKRRIMNNLFPSFLWEKDYGNWQMQFSYSTSITRPSYTQLSNNIRYINRFTWQTGNPMLKPTFTHDITINGTWKFLQVDISYQFDHNAIVYWGNQLQTNSSVTLINYINMDKIPHFDISLSAQPTIGKWYPALDVGMDKQWLSLNSLGMLRTFNKPSFYGDFKNLIELPAGMVLNADISFMSKGHDKNTYINRNMFISDFGITKFFMNKALALELKVNDIFYDTRNSGIVSLGQSEVIENGRNDTRNVTLSLRYTFNKTPNKYKGKGVDSEKLNRF</sequence>
<gene>
    <name evidence="2" type="ORF">NG821_07975</name>
</gene>
<evidence type="ECO:0000313" key="2">
    <source>
        <dbReference type="EMBL" id="MCO6025777.1"/>
    </source>
</evidence>
<name>A0ABT1BXI2_9BACT</name>